<sequence>MHTLEAQPPFGGQQTYKSFAALTKILPGVAWQVTDRLSLGSTLGVAISHVELEGPYTLQNAGLLSGLPTLVDLQATGATPVFSFGLQYELTESTTFGVTYQSESRFELEGNTLATVPVLGSSRYDTHVHMTWPETLGFGLRHELCPHRILSADLVWFNWSQAFDTIGVGLTDADRLLFPDIHDELPLSWRDTLSVKLGYEQVLSNGHTVRCGYIYHRNPVPDATLTPYIQAILEHAFSVGYGVQWRQWEIDASYMFLFSPDVFVEDSELLGGDFDQSSHTFRCHALGISAIRRF</sequence>
<accession>A0A7C2P054</accession>
<dbReference type="Pfam" id="PF03349">
    <property type="entry name" value="Toluene_X"/>
    <property type="match status" value="1"/>
</dbReference>
<comment type="subcellular location">
    <subcellularLocation>
        <location evidence="1">Cell outer membrane</location>
        <topology evidence="1">Multi-pass membrane protein</topology>
    </subcellularLocation>
</comment>
<organism evidence="8">
    <name type="scientific">Schlesneria paludicola</name>
    <dbReference type="NCBI Taxonomy" id="360056"/>
    <lineage>
        <taxon>Bacteria</taxon>
        <taxon>Pseudomonadati</taxon>
        <taxon>Planctomycetota</taxon>
        <taxon>Planctomycetia</taxon>
        <taxon>Planctomycetales</taxon>
        <taxon>Planctomycetaceae</taxon>
        <taxon>Schlesneria</taxon>
    </lineage>
</organism>
<evidence type="ECO:0000256" key="1">
    <source>
        <dbReference type="ARBA" id="ARBA00004571"/>
    </source>
</evidence>
<dbReference type="PANTHER" id="PTHR35093:SF8">
    <property type="entry name" value="OUTER MEMBRANE PROTEIN NMB0088-RELATED"/>
    <property type="match status" value="1"/>
</dbReference>
<gene>
    <name evidence="8" type="ORF">ENQ76_07485</name>
</gene>
<dbReference type="InterPro" id="IPR005017">
    <property type="entry name" value="OMPP1/FadL/TodX"/>
</dbReference>
<evidence type="ECO:0000256" key="7">
    <source>
        <dbReference type="ARBA" id="ARBA00023237"/>
    </source>
</evidence>
<evidence type="ECO:0000256" key="2">
    <source>
        <dbReference type="ARBA" id="ARBA00008163"/>
    </source>
</evidence>
<proteinExistence type="inferred from homology"/>
<protein>
    <submittedName>
        <fullName evidence="8">Uncharacterized protein</fullName>
    </submittedName>
</protein>
<keyword evidence="6" id="KW-0472">Membrane</keyword>
<reference evidence="8" key="1">
    <citation type="journal article" date="2020" name="mSystems">
        <title>Genome- and Community-Level Interaction Insights into Carbon Utilization and Element Cycling Functions of Hydrothermarchaeota in Hydrothermal Sediment.</title>
        <authorList>
            <person name="Zhou Z."/>
            <person name="Liu Y."/>
            <person name="Xu W."/>
            <person name="Pan J."/>
            <person name="Luo Z.H."/>
            <person name="Li M."/>
        </authorList>
    </citation>
    <scope>NUCLEOTIDE SEQUENCE [LARGE SCALE GENOMIC DNA]</scope>
    <source>
        <strain evidence="8">SpSt-339</strain>
    </source>
</reference>
<dbReference type="SUPFAM" id="SSF56935">
    <property type="entry name" value="Porins"/>
    <property type="match status" value="1"/>
</dbReference>
<name>A0A7C2P054_9PLAN</name>
<dbReference type="Gene3D" id="2.40.160.60">
    <property type="entry name" value="Outer membrane protein transport protein (OMPP1/FadL/TodX)"/>
    <property type="match status" value="1"/>
</dbReference>
<comment type="similarity">
    <text evidence="2">Belongs to the OmpP1/FadL family.</text>
</comment>
<evidence type="ECO:0000256" key="3">
    <source>
        <dbReference type="ARBA" id="ARBA00022452"/>
    </source>
</evidence>
<dbReference type="GO" id="GO:0009279">
    <property type="term" value="C:cell outer membrane"/>
    <property type="evidence" value="ECO:0007669"/>
    <property type="project" value="UniProtKB-SubCell"/>
</dbReference>
<keyword evidence="5" id="KW-0732">Signal</keyword>
<keyword evidence="4" id="KW-0812">Transmembrane</keyword>
<dbReference type="EMBL" id="DSOK01000219">
    <property type="protein sequence ID" value="HEN15294.1"/>
    <property type="molecule type" value="Genomic_DNA"/>
</dbReference>
<keyword evidence="7" id="KW-0998">Cell outer membrane</keyword>
<dbReference type="PANTHER" id="PTHR35093">
    <property type="entry name" value="OUTER MEMBRANE PROTEIN NMB0088-RELATED"/>
    <property type="match status" value="1"/>
</dbReference>
<evidence type="ECO:0000256" key="5">
    <source>
        <dbReference type="ARBA" id="ARBA00022729"/>
    </source>
</evidence>
<dbReference type="AlphaFoldDB" id="A0A7C2P054"/>
<evidence type="ECO:0000256" key="4">
    <source>
        <dbReference type="ARBA" id="ARBA00022692"/>
    </source>
</evidence>
<keyword evidence="3" id="KW-1134">Transmembrane beta strand</keyword>
<comment type="caution">
    <text evidence="8">The sequence shown here is derived from an EMBL/GenBank/DDBJ whole genome shotgun (WGS) entry which is preliminary data.</text>
</comment>
<evidence type="ECO:0000313" key="8">
    <source>
        <dbReference type="EMBL" id="HEN15294.1"/>
    </source>
</evidence>
<dbReference type="GO" id="GO:0015483">
    <property type="term" value="F:long-chain fatty acid transporting porin activity"/>
    <property type="evidence" value="ECO:0007669"/>
    <property type="project" value="TreeGrafter"/>
</dbReference>
<evidence type="ECO:0000256" key="6">
    <source>
        <dbReference type="ARBA" id="ARBA00023136"/>
    </source>
</evidence>